<sequence length="469" mass="53226">MTKRYYLFAFLIVGILLSFSGCQTYTQRDAQSSIESNTSFSQTPVLETRYSQIAAEKQKKEDALAQQQALLQAQEDAKREELLKQQALLEAQQKAEAEALAIQKTEAEQKQAWEEAQATIASLSKENLSLRDQLESLQLTIEKNIRLEQEKETQMRQTEEARLLEAQKKAQDLADAQEKRLAEIEQLRKEHEAEIMQIPPLDQITFPRPYATKRPFILAKQGEKLNVLMIPLSDRPWEDEEKAAEVAKSISDLQAPVIFLTGSLENVISLVRLLGYNAVLFEGGAILSDFKVVDTTDSGMVIQYNENTTIRLSLANLPQYSVIQAFLQGKDWKALQKKEAPSRIEKVQAIINEGTNTMPTIIGASLYEPSYQDWNTFSPIPYRQMEYLWPLCDTFEQEAFFDGYRLTHYSEATDAGNTIKTKELEERIDYLFSRKALPLQVSVISAGPESIPDSEGIARFALYGSYLIP</sequence>
<name>G8QU31_SPHPG</name>
<dbReference type="OrthoDB" id="9812856at2"/>
<dbReference type="eggNOG" id="COG3064">
    <property type="taxonomic scope" value="Bacteria"/>
</dbReference>
<evidence type="ECO:0000256" key="1">
    <source>
        <dbReference type="SAM" id="Coils"/>
    </source>
</evidence>
<dbReference type="PROSITE" id="PS51257">
    <property type="entry name" value="PROKAR_LIPOPROTEIN"/>
    <property type="match status" value="1"/>
</dbReference>
<keyword evidence="3" id="KW-1185">Reference proteome</keyword>
<dbReference type="STRING" id="158190.SpiGrapes_2517"/>
<feature type="coiled-coil region" evidence="1">
    <location>
        <begin position="57"/>
        <end position="194"/>
    </location>
</feature>
<dbReference type="RefSeq" id="WP_014271118.1">
    <property type="nucleotide sequence ID" value="NC_016633.1"/>
</dbReference>
<proteinExistence type="predicted"/>
<organism evidence="2 3">
    <name type="scientific">Sphaerochaeta pleomorpha (strain ATCC BAA-1885 / DSM 22778 / Grapes)</name>
    <dbReference type="NCBI Taxonomy" id="158190"/>
    <lineage>
        <taxon>Bacteria</taxon>
        <taxon>Pseudomonadati</taxon>
        <taxon>Spirochaetota</taxon>
        <taxon>Spirochaetia</taxon>
        <taxon>Spirochaetales</taxon>
        <taxon>Sphaerochaetaceae</taxon>
        <taxon>Sphaerochaeta</taxon>
    </lineage>
</organism>
<reference evidence="2 3" key="1">
    <citation type="submission" date="2011-11" db="EMBL/GenBank/DDBJ databases">
        <title>Complete sequence of Spirochaeta sp. grapes.</title>
        <authorList>
            <consortium name="US DOE Joint Genome Institute"/>
            <person name="Lucas S."/>
            <person name="Han J."/>
            <person name="Lapidus A."/>
            <person name="Cheng J.-F."/>
            <person name="Goodwin L."/>
            <person name="Pitluck S."/>
            <person name="Peters L."/>
            <person name="Ovchinnikova G."/>
            <person name="Munk A.C."/>
            <person name="Detter J.C."/>
            <person name="Han C."/>
            <person name="Tapia R."/>
            <person name="Land M."/>
            <person name="Hauser L."/>
            <person name="Kyrpides N."/>
            <person name="Ivanova N."/>
            <person name="Pagani I."/>
            <person name="Ritalahtilisa K."/>
            <person name="Loeffler F."/>
            <person name="Woyke T."/>
        </authorList>
    </citation>
    <scope>NUCLEOTIDE SEQUENCE [LARGE SCALE GENOMIC DNA]</scope>
    <source>
        <strain evidence="3">ATCC BAA-1885 / DSM 22778 / Grapes</strain>
    </source>
</reference>
<dbReference type="KEGG" id="sgp:SpiGrapes_2517"/>
<dbReference type="HOGENOM" id="CLU_582537_0_0_12"/>
<gene>
    <name evidence="2" type="ordered locus">SpiGrapes_2517</name>
</gene>
<keyword evidence="1" id="KW-0175">Coiled coil</keyword>
<dbReference type="Proteomes" id="UP000005632">
    <property type="component" value="Chromosome"/>
</dbReference>
<evidence type="ECO:0000313" key="3">
    <source>
        <dbReference type="Proteomes" id="UP000005632"/>
    </source>
</evidence>
<evidence type="ECO:0000313" key="2">
    <source>
        <dbReference type="EMBL" id="AEV30278.1"/>
    </source>
</evidence>
<accession>G8QU31</accession>
<dbReference type="EMBL" id="CP003155">
    <property type="protein sequence ID" value="AEV30278.1"/>
    <property type="molecule type" value="Genomic_DNA"/>
</dbReference>
<dbReference type="AlphaFoldDB" id="G8QU31"/>
<protein>
    <submittedName>
        <fullName evidence="2">Uncharacterized protein</fullName>
    </submittedName>
</protein>